<evidence type="ECO:0000313" key="1">
    <source>
        <dbReference type="EMBL" id="GAB69615.1"/>
    </source>
</evidence>
<dbReference type="AlphaFoldDB" id="K6V2U2"/>
<dbReference type="Proteomes" id="UP000006319">
    <property type="component" value="Unassembled WGS sequence"/>
</dbReference>
<name>K6V2U2_PLACD</name>
<accession>K6V2U2</accession>
<organism evidence="1 2">
    <name type="scientific">Plasmodium cynomolgi (strain B)</name>
    <dbReference type="NCBI Taxonomy" id="1120755"/>
    <lineage>
        <taxon>Eukaryota</taxon>
        <taxon>Sar</taxon>
        <taxon>Alveolata</taxon>
        <taxon>Apicomplexa</taxon>
        <taxon>Aconoidasida</taxon>
        <taxon>Haemosporida</taxon>
        <taxon>Plasmodiidae</taxon>
        <taxon>Plasmodium</taxon>
        <taxon>Plasmodium (Plasmodium)</taxon>
    </lineage>
</organism>
<proteinExistence type="predicted"/>
<dbReference type="GeneID" id="14696157"/>
<protein>
    <submittedName>
        <fullName evidence="1">Uncharacterized protein</fullName>
    </submittedName>
</protein>
<dbReference type="EMBL" id="DF157438">
    <property type="protein sequence ID" value="GAB69615.1"/>
    <property type="molecule type" value="Genomic_DNA"/>
</dbReference>
<dbReference type="PhylomeDB" id="K6V2U2"/>
<dbReference type="VEuPathDB" id="PlasmoDB:PCYB_003640"/>
<evidence type="ECO:0000313" key="2">
    <source>
        <dbReference type="Proteomes" id="UP000006319"/>
    </source>
</evidence>
<sequence length="172" mass="19733">MNDLVTPLGNNIKYTECVYESYSDVYAELEDLIKLLTFVDNQDVIQKILSERSSVYNLCVNYINECARKYRKLYTKHCNATIYSDKKYNNLCHGKNTTLGFLQLEGGDAESQIRDAQVSKNEHTILLSSPLKSKITTGVTAGVEACTFLIILYKVNTNYYIYRNITYLIFCL</sequence>
<dbReference type="OrthoDB" id="10307536at2759"/>
<dbReference type="KEGG" id="pcy:PCYB_003640"/>
<reference evidence="1 2" key="1">
    <citation type="journal article" date="2012" name="Nat. Genet.">
        <title>Plasmodium cynomolgi genome sequences provide insight into Plasmodium vivax and the monkey malaria clade.</title>
        <authorList>
            <person name="Tachibana S."/>
            <person name="Sullivan S.A."/>
            <person name="Kawai S."/>
            <person name="Nakamura S."/>
            <person name="Kim H.R."/>
            <person name="Goto N."/>
            <person name="Arisue N."/>
            <person name="Palacpac N.M.Q."/>
            <person name="Honma H."/>
            <person name="Yagi M."/>
            <person name="Tougan T."/>
            <person name="Katakai Y."/>
            <person name="Kaneko O."/>
            <person name="Mita T."/>
            <person name="Kita K."/>
            <person name="Yasutomi Y."/>
            <person name="Sutton P.L."/>
            <person name="Shakhbatyan R."/>
            <person name="Horii T."/>
            <person name="Yasunaga T."/>
            <person name="Barnwell J.W."/>
            <person name="Escalante A.A."/>
            <person name="Carlton J.M."/>
            <person name="Tanabe K."/>
        </authorList>
    </citation>
    <scope>NUCLEOTIDE SEQUENCE [LARGE SCALE GENOMIC DNA]</scope>
    <source>
        <strain evidence="1 2">B</strain>
    </source>
</reference>
<gene>
    <name evidence="1" type="ORF">PCYB_003640</name>
</gene>
<dbReference type="RefSeq" id="XP_004227833.1">
    <property type="nucleotide sequence ID" value="XM_004227785.1"/>
</dbReference>
<keyword evidence="2" id="KW-1185">Reference proteome</keyword>